<keyword evidence="5" id="KW-0788">Thiol protease</keyword>
<comment type="caution">
    <text evidence="6">The sequence shown here is derived from an EMBL/GenBank/DDBJ whole genome shotgun (WGS) entry which is preliminary data.</text>
</comment>
<evidence type="ECO:0000256" key="5">
    <source>
        <dbReference type="ARBA" id="ARBA00022807"/>
    </source>
</evidence>
<evidence type="ECO:0000256" key="4">
    <source>
        <dbReference type="ARBA" id="ARBA00022801"/>
    </source>
</evidence>
<evidence type="ECO:0000256" key="2">
    <source>
        <dbReference type="ARBA" id="ARBA00022490"/>
    </source>
</evidence>
<protein>
    <recommendedName>
        <fullName evidence="8">Peptidase C15, pyroglutamyl peptidase I-like protein</fullName>
    </recommendedName>
</protein>
<dbReference type="OrthoDB" id="407146at2759"/>
<dbReference type="PRINTS" id="PR00706">
    <property type="entry name" value="PYROGLUPTASE"/>
</dbReference>
<dbReference type="SUPFAM" id="SSF53182">
    <property type="entry name" value="Pyrrolidone carboxyl peptidase (pyroglutamate aminopeptidase)"/>
    <property type="match status" value="1"/>
</dbReference>
<dbReference type="InterPro" id="IPR016125">
    <property type="entry name" value="Peptidase_C15-like"/>
</dbReference>
<keyword evidence="3" id="KW-0645">Protease</keyword>
<dbReference type="PANTHER" id="PTHR23402">
    <property type="entry name" value="PROTEASE FAMILY C15 PYROGLUTAMYL-PEPTIDASE I-RELATED"/>
    <property type="match status" value="1"/>
</dbReference>
<evidence type="ECO:0000313" key="7">
    <source>
        <dbReference type="Proteomes" id="UP000193144"/>
    </source>
</evidence>
<accession>A0A1Y1ZUV0</accession>
<dbReference type="Pfam" id="PF01470">
    <property type="entry name" value="Peptidase_C15"/>
    <property type="match status" value="1"/>
</dbReference>
<dbReference type="PANTHER" id="PTHR23402:SF1">
    <property type="entry name" value="PYROGLUTAMYL-PEPTIDASE I"/>
    <property type="match status" value="1"/>
</dbReference>
<dbReference type="AlphaFoldDB" id="A0A1Y1ZUV0"/>
<keyword evidence="4" id="KW-0378">Hydrolase</keyword>
<dbReference type="InterPro" id="IPR000816">
    <property type="entry name" value="Peptidase_C15"/>
</dbReference>
<name>A0A1Y1ZUV0_9PLEO</name>
<evidence type="ECO:0000256" key="3">
    <source>
        <dbReference type="ARBA" id="ARBA00022670"/>
    </source>
</evidence>
<dbReference type="GO" id="GO:0005829">
    <property type="term" value="C:cytosol"/>
    <property type="evidence" value="ECO:0007669"/>
    <property type="project" value="InterPro"/>
</dbReference>
<keyword evidence="7" id="KW-1185">Reference proteome</keyword>
<organism evidence="6 7">
    <name type="scientific">Clohesyomyces aquaticus</name>
    <dbReference type="NCBI Taxonomy" id="1231657"/>
    <lineage>
        <taxon>Eukaryota</taxon>
        <taxon>Fungi</taxon>
        <taxon>Dikarya</taxon>
        <taxon>Ascomycota</taxon>
        <taxon>Pezizomycotina</taxon>
        <taxon>Dothideomycetes</taxon>
        <taxon>Pleosporomycetidae</taxon>
        <taxon>Pleosporales</taxon>
        <taxon>Lindgomycetaceae</taxon>
        <taxon>Clohesyomyces</taxon>
    </lineage>
</organism>
<evidence type="ECO:0000313" key="6">
    <source>
        <dbReference type="EMBL" id="ORY14011.1"/>
    </source>
</evidence>
<keyword evidence="2" id="KW-0963">Cytoplasm</keyword>
<gene>
    <name evidence="6" type="ORF">BCR34DRAFT_623511</name>
</gene>
<dbReference type="InterPro" id="IPR036440">
    <property type="entry name" value="Peptidase_C15-like_sf"/>
</dbReference>
<dbReference type="GO" id="GO:0006508">
    <property type="term" value="P:proteolysis"/>
    <property type="evidence" value="ECO:0007669"/>
    <property type="project" value="UniProtKB-KW"/>
</dbReference>
<evidence type="ECO:0008006" key="8">
    <source>
        <dbReference type="Google" id="ProtNLM"/>
    </source>
</evidence>
<dbReference type="Gene3D" id="3.40.630.20">
    <property type="entry name" value="Peptidase C15, pyroglutamyl peptidase I-like"/>
    <property type="match status" value="1"/>
</dbReference>
<dbReference type="EMBL" id="MCFA01000036">
    <property type="protein sequence ID" value="ORY14011.1"/>
    <property type="molecule type" value="Genomic_DNA"/>
</dbReference>
<reference evidence="6 7" key="1">
    <citation type="submission" date="2016-07" db="EMBL/GenBank/DDBJ databases">
        <title>Pervasive Adenine N6-methylation of Active Genes in Fungi.</title>
        <authorList>
            <consortium name="DOE Joint Genome Institute"/>
            <person name="Mondo S.J."/>
            <person name="Dannebaum R.O."/>
            <person name="Kuo R.C."/>
            <person name="Labutti K."/>
            <person name="Haridas S."/>
            <person name="Kuo A."/>
            <person name="Salamov A."/>
            <person name="Ahrendt S.R."/>
            <person name="Lipzen A."/>
            <person name="Sullivan W."/>
            <person name="Andreopoulos W.B."/>
            <person name="Clum A."/>
            <person name="Lindquist E."/>
            <person name="Daum C."/>
            <person name="Ramamoorthy G.K."/>
            <person name="Gryganskyi A."/>
            <person name="Culley D."/>
            <person name="Magnuson J.K."/>
            <person name="James T.Y."/>
            <person name="O'Malley M.A."/>
            <person name="Stajich J.E."/>
            <person name="Spatafora J.W."/>
            <person name="Visel A."/>
            <person name="Grigoriev I.V."/>
        </authorList>
    </citation>
    <scope>NUCLEOTIDE SEQUENCE [LARGE SCALE GENOMIC DNA]</scope>
    <source>
        <strain evidence="6 7">CBS 115471</strain>
    </source>
</reference>
<sequence>MDDRPTKVLITGFGPFQDIISNPSWTLASALSSSLPPNTTLIIPPTPLPAAYHKILASTPQLIRTHNPDIVLHIGLANDRDYFAVETSAQKEGYHDIPDVDRKVFTRAENKKVFGKAAGELKSTLDLEAAVGIWKDRVRDFRLVGKDDNGGVYGVRGKGKGKGAAQGRLVNVRLSDDVGNFVCGFVFYLGLLEMQRSKGRGDAVFLHVPMLEGDEEIGVGVKVVQELIKALVEVWKEKKP</sequence>
<evidence type="ECO:0000256" key="1">
    <source>
        <dbReference type="ARBA" id="ARBA00006641"/>
    </source>
</evidence>
<proteinExistence type="inferred from homology"/>
<dbReference type="GO" id="GO:0016920">
    <property type="term" value="F:pyroglutamyl-peptidase activity"/>
    <property type="evidence" value="ECO:0007669"/>
    <property type="project" value="InterPro"/>
</dbReference>
<dbReference type="Proteomes" id="UP000193144">
    <property type="component" value="Unassembled WGS sequence"/>
</dbReference>
<comment type="similarity">
    <text evidence="1">Belongs to the peptidase C15 family.</text>
</comment>